<dbReference type="KEGG" id="mya:MORIYA_4236"/>
<organism evidence="1 2">
    <name type="scientific">Moritella yayanosii</name>
    <dbReference type="NCBI Taxonomy" id="69539"/>
    <lineage>
        <taxon>Bacteria</taxon>
        <taxon>Pseudomonadati</taxon>
        <taxon>Pseudomonadota</taxon>
        <taxon>Gammaproteobacteria</taxon>
        <taxon>Alteromonadales</taxon>
        <taxon>Moritellaceae</taxon>
        <taxon>Moritella</taxon>
    </lineage>
</organism>
<sequence length="150" mass="16504">MFLLNNTNNKNYKKSYPTESDVIFDITEKQLGNIKNAAWNELREGSIVCVVTSTRKVSTFCKVTAIKGLGDKDADGGETFILCGVVIAKLMPESNMGLLLSKFSVKHQYLTNSKFSIGSHVAEMGSDLDALQVKTRHGLKSISELKEIIS</sequence>
<dbReference type="AlphaFoldDB" id="A0A330LYB1"/>
<reference evidence="2" key="1">
    <citation type="submission" date="2018-05" db="EMBL/GenBank/DDBJ databases">
        <authorList>
            <person name="Cea G.-C."/>
            <person name="William W."/>
        </authorList>
    </citation>
    <scope>NUCLEOTIDE SEQUENCE [LARGE SCALE GENOMIC DNA]</scope>
    <source>
        <strain evidence="2">DB21MT 5</strain>
    </source>
</reference>
<proteinExistence type="predicted"/>
<name>A0A330LYB1_9GAMM</name>
<keyword evidence="2" id="KW-1185">Reference proteome</keyword>
<dbReference type="EMBL" id="LS483250">
    <property type="protein sequence ID" value="SQD80688.1"/>
    <property type="molecule type" value="Genomic_DNA"/>
</dbReference>
<evidence type="ECO:0000313" key="2">
    <source>
        <dbReference type="Proteomes" id="UP000250163"/>
    </source>
</evidence>
<dbReference type="Proteomes" id="UP000250163">
    <property type="component" value="Chromosome MORIYA"/>
</dbReference>
<evidence type="ECO:0000313" key="1">
    <source>
        <dbReference type="EMBL" id="SQD80688.1"/>
    </source>
</evidence>
<protein>
    <submittedName>
        <fullName evidence="1">Uncharacterized protein</fullName>
    </submittedName>
</protein>
<gene>
    <name evidence="1" type="ORF">MORIYA_4236</name>
</gene>
<accession>A0A330LYB1</accession>
<dbReference type="OrthoDB" id="6399348at2"/>
<dbReference type="RefSeq" id="WP_112718186.1">
    <property type="nucleotide sequence ID" value="NZ_LS483250.1"/>
</dbReference>